<reference evidence="2 3" key="1">
    <citation type="submission" date="2017-03" db="EMBL/GenBank/DDBJ databases">
        <authorList>
            <person name="Afonso C.L."/>
            <person name="Miller P.J."/>
            <person name="Scott M.A."/>
            <person name="Spackman E."/>
            <person name="Goraichik I."/>
            <person name="Dimitrov K.M."/>
            <person name="Suarez D.L."/>
            <person name="Swayne D.E."/>
        </authorList>
    </citation>
    <scope>NUCLEOTIDE SEQUENCE [LARGE SCALE GENOMIC DNA]</scope>
    <source>
        <strain evidence="2">PRJEB14757</strain>
    </source>
</reference>
<protein>
    <recommendedName>
        <fullName evidence="4">YjbQ family protein</fullName>
    </recommendedName>
</protein>
<dbReference type="SUPFAM" id="SSF111038">
    <property type="entry name" value="YjbQ-like"/>
    <property type="match status" value="1"/>
</dbReference>
<accession>A0A1W1HHG8</accession>
<dbReference type="EMBL" id="FWEV01000286">
    <property type="protein sequence ID" value="SLM31822.1"/>
    <property type="molecule type" value="Genomic_DNA"/>
</dbReference>
<evidence type="ECO:0000313" key="3">
    <source>
        <dbReference type="Proteomes" id="UP000191931"/>
    </source>
</evidence>
<dbReference type="NCBIfam" id="TIGR00149">
    <property type="entry name" value="TIGR00149_YjbQ"/>
    <property type="match status" value="1"/>
</dbReference>
<dbReference type="InterPro" id="IPR001602">
    <property type="entry name" value="UPF0047_YjbQ-like"/>
</dbReference>
<dbReference type="Proteomes" id="UP000191931">
    <property type="component" value="Unassembled WGS sequence"/>
</dbReference>
<evidence type="ECO:0000313" key="2">
    <source>
        <dbReference type="EMBL" id="SLM31822.1"/>
    </source>
</evidence>
<proteinExistence type="inferred from homology"/>
<evidence type="ECO:0000256" key="1">
    <source>
        <dbReference type="ARBA" id="ARBA00005534"/>
    </source>
</evidence>
<sequence length="132" mass="14675">MIIQVQTGNRTDMIDITGKIAQAVHDRGINNGLVHVYSMHTTAAITINENADPDVERDIAATLDQLIPWENNYRHLEGNSAAHLKTSLVGPSELIPIENGKMVLGTWQGVFFCEFDGPRNRKVNLSFIDFEA</sequence>
<dbReference type="PROSITE" id="PS01314">
    <property type="entry name" value="UPF0047"/>
    <property type="match status" value="1"/>
</dbReference>
<dbReference type="Gene3D" id="2.60.120.460">
    <property type="entry name" value="YjbQ-like"/>
    <property type="match status" value="1"/>
</dbReference>
<dbReference type="InterPro" id="IPR035917">
    <property type="entry name" value="YjbQ-like_sf"/>
</dbReference>
<dbReference type="Pfam" id="PF01894">
    <property type="entry name" value="YjbQ"/>
    <property type="match status" value="1"/>
</dbReference>
<organism evidence="2 3">
    <name type="scientific">Desulfamplus magnetovallimortis</name>
    <dbReference type="NCBI Taxonomy" id="1246637"/>
    <lineage>
        <taxon>Bacteria</taxon>
        <taxon>Pseudomonadati</taxon>
        <taxon>Thermodesulfobacteriota</taxon>
        <taxon>Desulfobacteria</taxon>
        <taxon>Desulfobacterales</taxon>
        <taxon>Desulfobacteraceae</taxon>
        <taxon>Desulfamplus</taxon>
    </lineage>
</organism>
<keyword evidence="3" id="KW-1185">Reference proteome</keyword>
<gene>
    <name evidence="2" type="ORF">MTBBW1_440027</name>
</gene>
<dbReference type="RefSeq" id="WP_080800991.1">
    <property type="nucleotide sequence ID" value="NZ_LT828541.1"/>
</dbReference>
<dbReference type="PANTHER" id="PTHR30615:SF8">
    <property type="entry name" value="UPF0047 PROTEIN C4A8.02C"/>
    <property type="match status" value="1"/>
</dbReference>
<evidence type="ECO:0008006" key="4">
    <source>
        <dbReference type="Google" id="ProtNLM"/>
    </source>
</evidence>
<dbReference type="OrthoDB" id="9801725at2"/>
<dbReference type="PIRSF" id="PIRSF004681">
    <property type="entry name" value="UCP004681"/>
    <property type="match status" value="1"/>
</dbReference>
<name>A0A1W1HHG8_9BACT</name>
<dbReference type="STRING" id="1246637.MTBBW1_440027"/>
<dbReference type="AlphaFoldDB" id="A0A1W1HHG8"/>
<comment type="similarity">
    <text evidence="1">Belongs to the UPF0047 family.</text>
</comment>
<dbReference type="PANTHER" id="PTHR30615">
    <property type="entry name" value="UNCHARACTERIZED PROTEIN YJBQ-RELATED"/>
    <property type="match status" value="1"/>
</dbReference>